<dbReference type="AlphaFoldDB" id="A0AAV2KXM8"/>
<evidence type="ECO:0000256" key="1">
    <source>
        <dbReference type="SAM" id="MobiDB-lite"/>
    </source>
</evidence>
<dbReference type="GO" id="GO:0005179">
    <property type="term" value="F:hormone activity"/>
    <property type="evidence" value="ECO:0007669"/>
    <property type="project" value="InterPro"/>
</dbReference>
<protein>
    <submittedName>
        <fullName evidence="3">Uncharacterized protein</fullName>
    </submittedName>
</protein>
<gene>
    <name evidence="3" type="ORF">KC01_LOCUS23755</name>
</gene>
<feature type="region of interest" description="Disordered" evidence="1">
    <location>
        <begin position="72"/>
        <end position="103"/>
    </location>
</feature>
<evidence type="ECO:0000256" key="2">
    <source>
        <dbReference type="SAM" id="SignalP"/>
    </source>
</evidence>
<dbReference type="GO" id="GO:0005576">
    <property type="term" value="C:extracellular region"/>
    <property type="evidence" value="ECO:0007669"/>
    <property type="project" value="InterPro"/>
</dbReference>
<proteinExistence type="predicted"/>
<feature type="chain" id="PRO_5043315271" evidence="2">
    <location>
        <begin position="20"/>
        <end position="103"/>
    </location>
</feature>
<feature type="signal peptide" evidence="2">
    <location>
        <begin position="1"/>
        <end position="19"/>
    </location>
</feature>
<reference evidence="3 4" key="1">
    <citation type="submission" date="2024-04" db="EMBL/GenBank/DDBJ databases">
        <authorList>
            <person name="Waldvogel A.-M."/>
            <person name="Schoenle A."/>
        </authorList>
    </citation>
    <scope>NUCLEOTIDE SEQUENCE [LARGE SCALE GENOMIC DNA]</scope>
</reference>
<evidence type="ECO:0000313" key="3">
    <source>
        <dbReference type="EMBL" id="CAL1594830.1"/>
    </source>
</evidence>
<evidence type="ECO:0000313" key="4">
    <source>
        <dbReference type="Proteomes" id="UP001497482"/>
    </source>
</evidence>
<keyword evidence="2" id="KW-0732">Signal</keyword>
<dbReference type="Pfam" id="PF00214">
    <property type="entry name" value="Calc_CGRP_IAPP"/>
    <property type="match status" value="1"/>
</dbReference>
<organism evidence="3 4">
    <name type="scientific">Knipowitschia caucasica</name>
    <name type="common">Caucasian dwarf goby</name>
    <name type="synonym">Pomatoschistus caucasicus</name>
    <dbReference type="NCBI Taxonomy" id="637954"/>
    <lineage>
        <taxon>Eukaryota</taxon>
        <taxon>Metazoa</taxon>
        <taxon>Chordata</taxon>
        <taxon>Craniata</taxon>
        <taxon>Vertebrata</taxon>
        <taxon>Euteleostomi</taxon>
        <taxon>Actinopterygii</taxon>
        <taxon>Neopterygii</taxon>
        <taxon>Teleostei</taxon>
        <taxon>Neoteleostei</taxon>
        <taxon>Acanthomorphata</taxon>
        <taxon>Gobiaria</taxon>
        <taxon>Gobiiformes</taxon>
        <taxon>Gobioidei</taxon>
        <taxon>Gobiidae</taxon>
        <taxon>Gobiinae</taxon>
        <taxon>Knipowitschia</taxon>
    </lineage>
</organism>
<keyword evidence="4" id="KW-1185">Reference proteome</keyword>
<dbReference type="InterPro" id="IPR021116">
    <property type="entry name" value="Calcitonin/adrenomedullin"/>
</dbReference>
<dbReference type="Proteomes" id="UP001497482">
    <property type="component" value="Chromosome 20"/>
</dbReference>
<accession>A0AAV2KXM8</accession>
<dbReference type="EMBL" id="OZ035842">
    <property type="protein sequence ID" value="CAL1594830.1"/>
    <property type="molecule type" value="Genomic_DNA"/>
</dbReference>
<sequence>MKLFLLLIFSLLSTALLRPAPPPLAEDRLQSRVNREKPATVKQGALSGCHLSTCVQHQLIHALFLLQQEQYKNTSSPDKIKKYGRRRRGVERPRPVQAKASGG</sequence>
<name>A0AAV2KXM8_KNICA</name>